<evidence type="ECO:0000256" key="3">
    <source>
        <dbReference type="ARBA" id="ARBA00022630"/>
    </source>
</evidence>
<protein>
    <submittedName>
        <fullName evidence="8">Flavin-binding monooxygenase</fullName>
    </submittedName>
</protein>
<evidence type="ECO:0000256" key="6">
    <source>
        <dbReference type="ARBA" id="ARBA00023002"/>
    </source>
</evidence>
<accession>A0AAD1MC13</accession>
<comment type="similarity">
    <text evidence="2">Belongs to the FAD-binding monooxygenase family.</text>
</comment>
<keyword evidence="4" id="KW-0274">FAD</keyword>
<reference evidence="8 9" key="1">
    <citation type="journal article" date="2019" name="Emerg. Microbes Infect.">
        <title>Comprehensive subspecies identification of 175 nontuberculous mycobacteria species based on 7547 genomic profiles.</title>
        <authorList>
            <person name="Matsumoto Y."/>
            <person name="Kinjo T."/>
            <person name="Motooka D."/>
            <person name="Nabeya D."/>
            <person name="Jung N."/>
            <person name="Uechi K."/>
            <person name="Horii T."/>
            <person name="Iida T."/>
            <person name="Fujita J."/>
            <person name="Nakamura S."/>
        </authorList>
    </citation>
    <scope>NUCLEOTIDE SEQUENCE [LARGE SCALE GENOMIC DNA]</scope>
    <source>
        <strain evidence="8 9">JCM 6376</strain>
    </source>
</reference>
<organism evidence="8 9">
    <name type="scientific">Mycolicibacterium aichiense</name>
    <dbReference type="NCBI Taxonomy" id="1799"/>
    <lineage>
        <taxon>Bacteria</taxon>
        <taxon>Bacillati</taxon>
        <taxon>Actinomycetota</taxon>
        <taxon>Actinomycetes</taxon>
        <taxon>Mycobacteriales</taxon>
        <taxon>Mycobacteriaceae</taxon>
        <taxon>Mycolicibacterium</taxon>
    </lineage>
</organism>
<evidence type="ECO:0000256" key="4">
    <source>
        <dbReference type="ARBA" id="ARBA00022827"/>
    </source>
</evidence>
<evidence type="ECO:0000313" key="8">
    <source>
        <dbReference type="EMBL" id="BBX06829.1"/>
    </source>
</evidence>
<dbReference type="Pfam" id="PF13450">
    <property type="entry name" value="NAD_binding_8"/>
    <property type="match status" value="1"/>
</dbReference>
<keyword evidence="3" id="KW-0285">Flavoprotein</keyword>
<keyword evidence="9" id="KW-1185">Reference proteome</keyword>
<dbReference type="PANTHER" id="PTHR43872">
    <property type="entry name" value="MONOOXYGENASE, PUTATIVE (AFU_ORTHOLOGUE AFUA_8G02570)-RELATED"/>
    <property type="match status" value="1"/>
</dbReference>
<evidence type="ECO:0000256" key="1">
    <source>
        <dbReference type="ARBA" id="ARBA00001974"/>
    </source>
</evidence>
<keyword evidence="6" id="KW-0560">Oxidoreductase</keyword>
<evidence type="ECO:0000256" key="2">
    <source>
        <dbReference type="ARBA" id="ARBA00010139"/>
    </source>
</evidence>
<dbReference type="Gene3D" id="3.50.50.60">
    <property type="entry name" value="FAD/NAD(P)-binding domain"/>
    <property type="match status" value="1"/>
</dbReference>
<dbReference type="FunFam" id="3.50.50.60:FF:000228">
    <property type="entry name" value="FAD-containing monooxygenase EthA"/>
    <property type="match status" value="1"/>
</dbReference>
<dbReference type="Proteomes" id="UP000467327">
    <property type="component" value="Chromosome"/>
</dbReference>
<dbReference type="Pfam" id="PF00743">
    <property type="entry name" value="FMO-like"/>
    <property type="match status" value="1"/>
</dbReference>
<dbReference type="PANTHER" id="PTHR43872:SF1">
    <property type="entry name" value="MONOOXYGENASE, PUTATIVE (AFU_ORTHOLOGUE AFUA_8G02570)-RELATED"/>
    <property type="match status" value="1"/>
</dbReference>
<dbReference type="GO" id="GO:0050660">
    <property type="term" value="F:flavin adenine dinucleotide binding"/>
    <property type="evidence" value="ECO:0007669"/>
    <property type="project" value="InterPro"/>
</dbReference>
<dbReference type="EMBL" id="AP022561">
    <property type="protein sequence ID" value="BBX06829.1"/>
    <property type="molecule type" value="Genomic_DNA"/>
</dbReference>
<evidence type="ECO:0000256" key="7">
    <source>
        <dbReference type="ARBA" id="ARBA00023033"/>
    </source>
</evidence>
<dbReference type="KEGG" id="maic:MAIC_16320"/>
<dbReference type="InterPro" id="IPR020946">
    <property type="entry name" value="Flavin_mOase-like"/>
</dbReference>
<keyword evidence="5" id="KW-0521">NADP</keyword>
<dbReference type="InterPro" id="IPR036188">
    <property type="entry name" value="FAD/NAD-bd_sf"/>
</dbReference>
<dbReference type="RefSeq" id="WP_115319153.1">
    <property type="nucleotide sequence ID" value="NZ_AP022561.1"/>
</dbReference>
<evidence type="ECO:0000256" key="5">
    <source>
        <dbReference type="ARBA" id="ARBA00022857"/>
    </source>
</evidence>
<dbReference type="InterPro" id="IPR051820">
    <property type="entry name" value="FAD-binding_MO"/>
</dbReference>
<gene>
    <name evidence="8" type="ORF">MAIC_16320</name>
</gene>
<dbReference type="GO" id="GO:0004499">
    <property type="term" value="F:N,N-dimethylaniline monooxygenase activity"/>
    <property type="evidence" value="ECO:0007669"/>
    <property type="project" value="InterPro"/>
</dbReference>
<sequence length="512" mass="56950">MTANSLEQVRPTQPLRGHVDVLIVGAGISGLGMGHYLHTMQPGKSFAIVDSRDAIGGTWDLFRYPGIRSDSDLHTFGYEFKPWTSDNAIADAHEILDYLHEVVDEDDLGRRIHFHHKVLRANFDSATAQWTVTLERDGEQFEVTCDWLFGATGYYDYAGGHRPHFEGEEDFEGRIVHPQSWPEDLDYTGKKVVVIGSGATAVTLIPAMAGDVEHITMLQRSPSYVMPLPRKDPIANSLRKVLPAKAAYAATRRFNIGKGRFIYNLCQRHPKLARRIIRSINMKALPEGFEVDTHFNPTYNPWDQRLCAVPDADLFRTIAKGKASVVTDRIARFTKTGILLESGKTLDADIIVTATGLKLLPLGGIQVSVDGEVKNPHDSLLYKSFMISDIPNLAFAFGYTNSSWTLKVGLVCEHLCRLLAYMDRHGYTTVVPIVDDPHMDKRPMLDFSAGYVQRSVDLFPQQGSSGPWTVEMDYWADHDRLRKGSVEDPALRFSTAVGAEAVSELATGAVTA</sequence>
<dbReference type="AlphaFoldDB" id="A0AAD1MC13"/>
<dbReference type="GO" id="GO:0050661">
    <property type="term" value="F:NADP binding"/>
    <property type="evidence" value="ECO:0007669"/>
    <property type="project" value="InterPro"/>
</dbReference>
<comment type="cofactor">
    <cofactor evidence="1">
        <name>FAD</name>
        <dbReference type="ChEBI" id="CHEBI:57692"/>
    </cofactor>
</comment>
<proteinExistence type="inferred from homology"/>
<name>A0AAD1MC13_9MYCO</name>
<keyword evidence="7 8" id="KW-0503">Monooxygenase</keyword>
<evidence type="ECO:0000313" key="9">
    <source>
        <dbReference type="Proteomes" id="UP000467327"/>
    </source>
</evidence>
<dbReference type="SUPFAM" id="SSF51905">
    <property type="entry name" value="FAD/NAD(P)-binding domain"/>
    <property type="match status" value="1"/>
</dbReference>